<keyword evidence="4 7" id="KW-0472">Membrane</keyword>
<evidence type="ECO:0000256" key="7">
    <source>
        <dbReference type="SAM" id="Phobius"/>
    </source>
</evidence>
<dbReference type="Gene3D" id="1.20.1250.20">
    <property type="entry name" value="MFS general substrate transporter like domains"/>
    <property type="match status" value="1"/>
</dbReference>
<dbReference type="InterPro" id="IPR020846">
    <property type="entry name" value="MFS_dom"/>
</dbReference>
<organism evidence="9 10">
    <name type="scientific">Streptomyces poriferorum</name>
    <dbReference type="NCBI Taxonomy" id="2798799"/>
    <lineage>
        <taxon>Bacteria</taxon>
        <taxon>Bacillati</taxon>
        <taxon>Actinomycetota</taxon>
        <taxon>Actinomycetes</taxon>
        <taxon>Kitasatosporales</taxon>
        <taxon>Streptomycetaceae</taxon>
        <taxon>Streptomyces</taxon>
    </lineage>
</organism>
<proteinExistence type="predicted"/>
<name>A0ABY9J5C2_9ACTN</name>
<dbReference type="RefSeq" id="WP_306106299.1">
    <property type="nucleotide sequence ID" value="NZ_CP120988.1"/>
</dbReference>
<feature type="transmembrane region" description="Helical" evidence="7">
    <location>
        <begin position="180"/>
        <end position="200"/>
    </location>
</feature>
<protein>
    <submittedName>
        <fullName evidence="9">MFS transporter</fullName>
    </submittedName>
</protein>
<feature type="compositionally biased region" description="Basic and acidic residues" evidence="6">
    <location>
        <begin position="442"/>
        <end position="452"/>
    </location>
</feature>
<dbReference type="SUPFAM" id="SSF103473">
    <property type="entry name" value="MFS general substrate transporter"/>
    <property type="match status" value="1"/>
</dbReference>
<sequence length="474" mass="48047">MIVALDGTVLLVAQPDLQRDLGATLTQVQWTSTGYLLAVAAFLVIAGRLGDRYGHQRLLFVGVLGFGAASAGIAFAPGPGWVIVLRIAQGVFGALLQPATLALLRLVYPPGRLGAAVALRTSAIGVAAGTGPLLGGFLVAHLGWRAVFLVNVPVALTIAALTLAVRVPAMPRARSGRTDLVTAALFAAVLAVLVHSLAGVPERGWAAPRTLLGLVLVVCLAAGLVMRERRSAEPFVPPAVARSVPVVASMAILLVTSGGMFGALFVSTFVLQNSLGLDPLTTGLRVLPLTVLMVLGAPAAHAMLRRYGARRAAITGQVLVVLAIVGLSALGPAGPWMMWSATFAVLGAGFAVVMVTATGTVVGDAPPGYAGVVGGLKQTAMNVGPTLGIAVAAGTMPLHPSADVLPGAGLPASGPVMGTALLVLAALAALGLLPASLLPSRPGRDAGREGRRTLRRRRAHPEGAAVSGAGRRRP</sequence>
<dbReference type="Proteomes" id="UP001235744">
    <property type="component" value="Chromosome"/>
</dbReference>
<feature type="transmembrane region" description="Helical" evidence="7">
    <location>
        <begin position="312"/>
        <end position="330"/>
    </location>
</feature>
<keyword evidence="3 7" id="KW-1133">Transmembrane helix</keyword>
<dbReference type="CDD" id="cd17321">
    <property type="entry name" value="MFS_MMR_MDR_like"/>
    <property type="match status" value="1"/>
</dbReference>
<comment type="subcellular location">
    <subcellularLocation>
        <location evidence="1">Cell membrane</location>
        <topology evidence="1">Multi-pass membrane protein</topology>
    </subcellularLocation>
</comment>
<dbReference type="PANTHER" id="PTHR42718">
    <property type="entry name" value="MAJOR FACILITATOR SUPERFAMILY MULTIDRUG TRANSPORTER MFSC"/>
    <property type="match status" value="1"/>
</dbReference>
<dbReference type="InterPro" id="IPR036259">
    <property type="entry name" value="MFS_trans_sf"/>
</dbReference>
<feature type="transmembrane region" description="Helical" evidence="7">
    <location>
        <begin position="116"/>
        <end position="140"/>
    </location>
</feature>
<feature type="region of interest" description="Disordered" evidence="6">
    <location>
        <begin position="440"/>
        <end position="474"/>
    </location>
</feature>
<reference evidence="9 10" key="1">
    <citation type="submission" date="2023-03" db="EMBL/GenBank/DDBJ databases">
        <title>Isolation and description of six Streptomyces strains from soil environments, able to metabolize different microbial glucans.</title>
        <authorList>
            <person name="Widen T."/>
            <person name="Larsbrink J."/>
        </authorList>
    </citation>
    <scope>NUCLEOTIDE SEQUENCE [LARGE SCALE GENOMIC DNA]</scope>
    <source>
        <strain evidence="9 10">Alt2</strain>
    </source>
</reference>
<evidence type="ECO:0000313" key="9">
    <source>
        <dbReference type="EMBL" id="WLQ61544.1"/>
    </source>
</evidence>
<evidence type="ECO:0000256" key="3">
    <source>
        <dbReference type="ARBA" id="ARBA00022989"/>
    </source>
</evidence>
<dbReference type="PROSITE" id="PS50850">
    <property type="entry name" value="MFS"/>
    <property type="match status" value="1"/>
</dbReference>
<feature type="transmembrane region" description="Helical" evidence="7">
    <location>
        <begin position="416"/>
        <end position="438"/>
    </location>
</feature>
<dbReference type="Pfam" id="PF07690">
    <property type="entry name" value="MFS_1"/>
    <property type="match status" value="1"/>
</dbReference>
<dbReference type="EMBL" id="CP120988">
    <property type="protein sequence ID" value="WLQ61544.1"/>
    <property type="molecule type" value="Genomic_DNA"/>
</dbReference>
<dbReference type="Gene3D" id="1.20.1720.10">
    <property type="entry name" value="Multidrug resistance protein D"/>
    <property type="match status" value="1"/>
</dbReference>
<feature type="transmembrane region" description="Helical" evidence="7">
    <location>
        <begin position="58"/>
        <end position="77"/>
    </location>
</feature>
<evidence type="ECO:0000259" key="8">
    <source>
        <dbReference type="PROSITE" id="PS50850"/>
    </source>
</evidence>
<keyword evidence="10" id="KW-1185">Reference proteome</keyword>
<evidence type="ECO:0000256" key="5">
    <source>
        <dbReference type="ARBA" id="ARBA00023251"/>
    </source>
</evidence>
<evidence type="ECO:0000313" key="10">
    <source>
        <dbReference type="Proteomes" id="UP001235744"/>
    </source>
</evidence>
<evidence type="ECO:0000256" key="2">
    <source>
        <dbReference type="ARBA" id="ARBA00022692"/>
    </source>
</evidence>
<keyword evidence="2 7" id="KW-0812">Transmembrane</keyword>
<evidence type="ECO:0000256" key="1">
    <source>
        <dbReference type="ARBA" id="ARBA00004651"/>
    </source>
</evidence>
<feature type="transmembrane region" description="Helical" evidence="7">
    <location>
        <begin position="28"/>
        <end position="46"/>
    </location>
</feature>
<keyword evidence="5" id="KW-0046">Antibiotic resistance</keyword>
<gene>
    <name evidence="9" type="ORF">P8A19_02880</name>
</gene>
<evidence type="ECO:0000256" key="6">
    <source>
        <dbReference type="SAM" id="MobiDB-lite"/>
    </source>
</evidence>
<feature type="transmembrane region" description="Helical" evidence="7">
    <location>
        <begin position="379"/>
        <end position="396"/>
    </location>
</feature>
<feature type="transmembrane region" description="Helical" evidence="7">
    <location>
        <begin position="146"/>
        <end position="168"/>
    </location>
</feature>
<feature type="transmembrane region" description="Helical" evidence="7">
    <location>
        <begin position="83"/>
        <end position="104"/>
    </location>
</feature>
<feature type="transmembrane region" description="Helical" evidence="7">
    <location>
        <begin position="246"/>
        <end position="271"/>
    </location>
</feature>
<dbReference type="PANTHER" id="PTHR42718:SF42">
    <property type="entry name" value="EXPORT PROTEIN"/>
    <property type="match status" value="1"/>
</dbReference>
<feature type="domain" description="Major facilitator superfamily (MFS) profile" evidence="8">
    <location>
        <begin position="1"/>
        <end position="443"/>
    </location>
</feature>
<evidence type="ECO:0000256" key="4">
    <source>
        <dbReference type="ARBA" id="ARBA00023136"/>
    </source>
</evidence>
<accession>A0ABY9J5C2</accession>
<feature type="transmembrane region" description="Helical" evidence="7">
    <location>
        <begin position="206"/>
        <end position="225"/>
    </location>
</feature>
<dbReference type="InterPro" id="IPR011701">
    <property type="entry name" value="MFS"/>
</dbReference>
<feature type="transmembrane region" description="Helical" evidence="7">
    <location>
        <begin position="283"/>
        <end position="300"/>
    </location>
</feature>